<dbReference type="PANTHER" id="PTHR42918:SF15">
    <property type="entry name" value="LYSINE--TRNA LIGASE, CHLOROPLASTIC_MITOCHONDRIAL"/>
    <property type="match status" value="1"/>
</dbReference>
<dbReference type="GO" id="GO:0006430">
    <property type="term" value="P:lysyl-tRNA aminoacylation"/>
    <property type="evidence" value="ECO:0007669"/>
    <property type="project" value="UniProtKB-UniRule"/>
</dbReference>
<evidence type="ECO:0000256" key="3">
    <source>
        <dbReference type="ARBA" id="ARBA00022723"/>
    </source>
</evidence>
<keyword evidence="5 9" id="KW-0067">ATP-binding</keyword>
<dbReference type="GO" id="GO:0000287">
    <property type="term" value="F:magnesium ion binding"/>
    <property type="evidence" value="ECO:0007669"/>
    <property type="project" value="UniProtKB-UniRule"/>
</dbReference>
<dbReference type="InterPro" id="IPR018149">
    <property type="entry name" value="Lys-tRNA-synth_II_C"/>
</dbReference>
<dbReference type="CDD" id="cd04322">
    <property type="entry name" value="LysRS_N"/>
    <property type="match status" value="1"/>
</dbReference>
<proteinExistence type="inferred from homology"/>
<dbReference type="InterPro" id="IPR044136">
    <property type="entry name" value="Lys-tRNA-ligase_II_N"/>
</dbReference>
<protein>
    <recommendedName>
        <fullName evidence="9">Lysine--tRNA ligase</fullName>
        <ecNumber evidence="9">6.1.1.6</ecNumber>
    </recommendedName>
    <alternativeName>
        <fullName evidence="9">Lysyl-tRNA synthetase</fullName>
        <shortName evidence="9">LysRS</shortName>
    </alternativeName>
</protein>
<dbReference type="InterPro" id="IPR045864">
    <property type="entry name" value="aa-tRNA-synth_II/BPL/LPL"/>
</dbReference>
<dbReference type="Pfam" id="PF00152">
    <property type="entry name" value="tRNA-synt_2"/>
    <property type="match status" value="1"/>
</dbReference>
<dbReference type="PANTHER" id="PTHR42918">
    <property type="entry name" value="LYSYL-TRNA SYNTHETASE"/>
    <property type="match status" value="1"/>
</dbReference>
<dbReference type="InterPro" id="IPR002313">
    <property type="entry name" value="Lys-tRNA-ligase_II"/>
</dbReference>
<reference evidence="12" key="1">
    <citation type="submission" date="2013-12" db="EMBL/GenBank/DDBJ databases">
        <authorList>
            <person name="Linke B."/>
        </authorList>
    </citation>
    <scope>NUCLEOTIDE SEQUENCE [LARGE SCALE GENOMIC DNA]</scope>
    <source>
        <strain evidence="12">CRIB-18</strain>
    </source>
</reference>
<dbReference type="InterPro" id="IPR004365">
    <property type="entry name" value="NA-bd_OB_tRNA"/>
</dbReference>
<gene>
    <name evidence="9 12" type="primary">lysS</name>
    <name evidence="12" type="ORF">CSEC_0587</name>
</gene>
<feature type="domain" description="Aminoacyl-transfer RNA synthetases class-II family profile" evidence="11">
    <location>
        <begin position="205"/>
        <end position="531"/>
    </location>
</feature>
<dbReference type="GO" id="GO:0005829">
    <property type="term" value="C:cytosol"/>
    <property type="evidence" value="ECO:0007669"/>
    <property type="project" value="TreeGrafter"/>
</dbReference>
<comment type="subcellular location">
    <subcellularLocation>
        <location evidence="9">Cytoplasm</location>
    </subcellularLocation>
</comment>
<feature type="binding site" evidence="9">
    <location>
        <position position="454"/>
    </location>
    <ligand>
        <name>Mg(2+)</name>
        <dbReference type="ChEBI" id="CHEBI:18420"/>
        <label>2</label>
    </ligand>
</feature>
<name>A0A090D0N8_9BACT</name>
<dbReference type="SUPFAM" id="SSF55681">
    <property type="entry name" value="Class II aaRS and biotin synthetases"/>
    <property type="match status" value="1"/>
</dbReference>
<dbReference type="PROSITE" id="PS50862">
    <property type="entry name" value="AA_TRNA_LIGASE_II"/>
    <property type="match status" value="1"/>
</dbReference>
<dbReference type="NCBIfam" id="NF001756">
    <property type="entry name" value="PRK00484.1"/>
    <property type="match status" value="1"/>
</dbReference>
<evidence type="ECO:0000256" key="7">
    <source>
        <dbReference type="ARBA" id="ARBA00023146"/>
    </source>
</evidence>
<dbReference type="Proteomes" id="UP000031552">
    <property type="component" value="Unassembled WGS sequence"/>
</dbReference>
<feature type="binding site" evidence="9">
    <location>
        <position position="447"/>
    </location>
    <ligand>
        <name>Mg(2+)</name>
        <dbReference type="ChEBI" id="CHEBI:18420"/>
        <label>1</label>
    </ligand>
</feature>
<dbReference type="Gene3D" id="2.40.50.140">
    <property type="entry name" value="Nucleic acid-binding proteins"/>
    <property type="match status" value="1"/>
</dbReference>
<keyword evidence="13" id="KW-1185">Reference proteome</keyword>
<evidence type="ECO:0000256" key="6">
    <source>
        <dbReference type="ARBA" id="ARBA00022917"/>
    </source>
</evidence>
<evidence type="ECO:0000256" key="4">
    <source>
        <dbReference type="ARBA" id="ARBA00022741"/>
    </source>
</evidence>
<comment type="cofactor">
    <cofactor evidence="9 10">
        <name>Mg(2+)</name>
        <dbReference type="ChEBI" id="CHEBI:18420"/>
    </cofactor>
    <text evidence="9 10">Binds 3 Mg(2+) ions per subunit.</text>
</comment>
<keyword evidence="4 9" id="KW-0547">Nucleotide-binding</keyword>
<dbReference type="PRINTS" id="PR00982">
    <property type="entry name" value="TRNASYNTHLYS"/>
</dbReference>
<accession>A0A090D0N8</accession>
<reference evidence="12" key="2">
    <citation type="submission" date="2014-09" db="EMBL/GenBank/DDBJ databases">
        <title>Criblamydia sequanensis harbors a mega-plasmid encoding arsenite resistance.</title>
        <authorList>
            <person name="Bertelli C."/>
            <person name="Goesmann A."/>
            <person name="Greub G."/>
        </authorList>
    </citation>
    <scope>NUCLEOTIDE SEQUENCE [LARGE SCALE GENOMIC DNA]</scope>
    <source>
        <strain evidence="12">CRIB-18</strain>
    </source>
</reference>
<keyword evidence="7 9" id="KW-0030">Aminoacyl-tRNA synthetase</keyword>
<feature type="binding site" evidence="9">
    <location>
        <position position="454"/>
    </location>
    <ligand>
        <name>Mg(2+)</name>
        <dbReference type="ChEBI" id="CHEBI:18420"/>
        <label>1</label>
    </ligand>
</feature>
<dbReference type="EC" id="6.1.1.6" evidence="9"/>
<dbReference type="Pfam" id="PF01336">
    <property type="entry name" value="tRNA_anti-codon"/>
    <property type="match status" value="1"/>
</dbReference>
<comment type="catalytic activity">
    <reaction evidence="8 9 10">
        <text>tRNA(Lys) + L-lysine + ATP = L-lysyl-tRNA(Lys) + AMP + diphosphate</text>
        <dbReference type="Rhea" id="RHEA:20792"/>
        <dbReference type="Rhea" id="RHEA-COMP:9696"/>
        <dbReference type="Rhea" id="RHEA-COMP:9697"/>
        <dbReference type="ChEBI" id="CHEBI:30616"/>
        <dbReference type="ChEBI" id="CHEBI:32551"/>
        <dbReference type="ChEBI" id="CHEBI:33019"/>
        <dbReference type="ChEBI" id="CHEBI:78442"/>
        <dbReference type="ChEBI" id="CHEBI:78529"/>
        <dbReference type="ChEBI" id="CHEBI:456215"/>
        <dbReference type="EC" id="6.1.1.6"/>
    </reaction>
</comment>
<keyword evidence="9 10" id="KW-0460">Magnesium</keyword>
<dbReference type="RefSeq" id="WP_053331717.1">
    <property type="nucleotide sequence ID" value="NZ_CCEJ010000003.1"/>
</dbReference>
<dbReference type="STRING" id="1437425.CSEC_0587"/>
<dbReference type="GO" id="GO:0000049">
    <property type="term" value="F:tRNA binding"/>
    <property type="evidence" value="ECO:0007669"/>
    <property type="project" value="TreeGrafter"/>
</dbReference>
<evidence type="ECO:0000313" key="12">
    <source>
        <dbReference type="EMBL" id="CDR33420.1"/>
    </source>
</evidence>
<comment type="similarity">
    <text evidence="1 9">Belongs to the class-II aminoacyl-tRNA synthetase family.</text>
</comment>
<dbReference type="GO" id="GO:0004824">
    <property type="term" value="F:lysine-tRNA ligase activity"/>
    <property type="evidence" value="ECO:0007669"/>
    <property type="project" value="UniProtKB-UniRule"/>
</dbReference>
<keyword evidence="2 9" id="KW-0436">Ligase</keyword>
<evidence type="ECO:0000256" key="8">
    <source>
        <dbReference type="ARBA" id="ARBA00048573"/>
    </source>
</evidence>
<dbReference type="FunFam" id="2.40.50.140:FF:000024">
    <property type="entry name" value="Lysine--tRNA ligase"/>
    <property type="match status" value="1"/>
</dbReference>
<evidence type="ECO:0000256" key="5">
    <source>
        <dbReference type="ARBA" id="ARBA00022840"/>
    </source>
</evidence>
<evidence type="ECO:0000256" key="10">
    <source>
        <dbReference type="RuleBase" id="RU000336"/>
    </source>
</evidence>
<dbReference type="InterPro" id="IPR006195">
    <property type="entry name" value="aa-tRNA-synth_II"/>
</dbReference>
<keyword evidence="3 9" id="KW-0479">Metal-binding</keyword>
<dbReference type="InterPro" id="IPR004364">
    <property type="entry name" value="Aa-tRNA-synt_II"/>
</dbReference>
<comment type="caution">
    <text evidence="12">The sequence shown here is derived from an EMBL/GenBank/DDBJ whole genome shotgun (WGS) entry which is preliminary data.</text>
</comment>
<keyword evidence="9" id="KW-0963">Cytoplasm</keyword>
<comment type="subunit">
    <text evidence="9">Homodimer.</text>
</comment>
<keyword evidence="6 9" id="KW-0648">Protein biosynthesis</keyword>
<dbReference type="InterPro" id="IPR012340">
    <property type="entry name" value="NA-bd_OB-fold"/>
</dbReference>
<dbReference type="GO" id="GO:0005524">
    <property type="term" value="F:ATP binding"/>
    <property type="evidence" value="ECO:0007669"/>
    <property type="project" value="UniProtKB-UniRule"/>
</dbReference>
<dbReference type="SUPFAM" id="SSF50249">
    <property type="entry name" value="Nucleic acid-binding proteins"/>
    <property type="match status" value="1"/>
</dbReference>
<evidence type="ECO:0000256" key="9">
    <source>
        <dbReference type="HAMAP-Rule" id="MF_00252"/>
    </source>
</evidence>
<dbReference type="Gene3D" id="3.30.930.10">
    <property type="entry name" value="Bira Bifunctional Protein, Domain 2"/>
    <property type="match status" value="1"/>
</dbReference>
<sequence length="536" mass="61704">MHKESSEELSVKKPEYLDYEEYNNRLRKLEELKALGINPYPHEYKQSHTSEDLRIKYQDPSSLGHSEEAQAGTTPLAKVAGRLVLFRAMGKNIFAQLQDEEGRIQVMFNRDLTKVEGYEPSDLSDAPSHIKIIEKKFDLGDIIGVEGHLFFTQKGELTIFAKKVTLLCKTLLPLPEKHSGLHDKELRYRKRWLDLISNPEVKEAFKKRSEILRIIRKYCEDIGFMEVETPIVQSIYGGAEAKPFRTKLNALNQDMFLRISLEIPLKKLIIGGFPKVYEIGKCFRNEGLSRKHNPEFTLLEAYASYWDYHDMMDFVERLYEKIALTLFGSTRFKVNRFDTGEEMEIDVKAPWIRLSMKDSIKKYAHIDVDSKTDEELRKILLESGHFEEAKLKTLSRGLLIAGVFEVFVEPSLLQPHHIIDHPVETTVLCKLHRDKELCQEGLIERFESFLLGGEICNAYSELNDPVLQRTLLDGQQQRRDAGDEEAAPLDEEFLEAIAQGMPPAAGVGIGIDRLVMLFTNAHSIRDVLFFPWMKPQ</sequence>
<evidence type="ECO:0000259" key="11">
    <source>
        <dbReference type="PROSITE" id="PS50862"/>
    </source>
</evidence>
<dbReference type="eggNOG" id="COG1190">
    <property type="taxonomic scope" value="Bacteria"/>
</dbReference>
<evidence type="ECO:0000256" key="1">
    <source>
        <dbReference type="ARBA" id="ARBA00008226"/>
    </source>
</evidence>
<dbReference type="EMBL" id="CCEJ010000003">
    <property type="protein sequence ID" value="CDR33420.1"/>
    <property type="molecule type" value="Genomic_DNA"/>
</dbReference>
<evidence type="ECO:0000256" key="2">
    <source>
        <dbReference type="ARBA" id="ARBA00022598"/>
    </source>
</evidence>
<dbReference type="HAMAP" id="MF_00252">
    <property type="entry name" value="Lys_tRNA_synth_class2"/>
    <property type="match status" value="1"/>
</dbReference>
<evidence type="ECO:0000313" key="13">
    <source>
        <dbReference type="Proteomes" id="UP000031552"/>
    </source>
</evidence>
<dbReference type="NCBIfam" id="TIGR00499">
    <property type="entry name" value="lysS_bact"/>
    <property type="match status" value="1"/>
</dbReference>
<organism evidence="12 13">
    <name type="scientific">Candidatus Criblamydia sequanensis CRIB-18</name>
    <dbReference type="NCBI Taxonomy" id="1437425"/>
    <lineage>
        <taxon>Bacteria</taxon>
        <taxon>Pseudomonadati</taxon>
        <taxon>Chlamydiota</taxon>
        <taxon>Chlamydiia</taxon>
        <taxon>Parachlamydiales</taxon>
        <taxon>Candidatus Criblamydiaceae</taxon>
        <taxon>Candidatus Criblamydia</taxon>
    </lineage>
</organism>
<dbReference type="OrthoDB" id="9802326at2"/>
<dbReference type="AlphaFoldDB" id="A0A090D0N8"/>